<evidence type="ECO:0000256" key="39">
    <source>
        <dbReference type="ARBA" id="ARBA00049306"/>
    </source>
</evidence>
<evidence type="ECO:0000256" key="9">
    <source>
        <dbReference type="ARBA" id="ARBA00022676"/>
    </source>
</evidence>
<comment type="catalytic activity">
    <reaction evidence="20">
        <text>choloyl-CoA + propanoyl-CoA = 3alpha,7alpha,12alpha-trihydroxy-24-oxo-5beta-cholestan-26-oyl-CoA + CoA</text>
        <dbReference type="Rhea" id="RHEA:16865"/>
        <dbReference type="ChEBI" id="CHEBI:57287"/>
        <dbReference type="ChEBI" id="CHEBI:57373"/>
        <dbReference type="ChEBI" id="CHEBI:57392"/>
        <dbReference type="ChEBI" id="CHEBI:58507"/>
        <dbReference type="EC" id="2.3.1.176"/>
    </reaction>
    <physiologicalReaction direction="right-to-left" evidence="20">
        <dbReference type="Rhea" id="RHEA:16867"/>
    </physiologicalReaction>
</comment>
<evidence type="ECO:0000256" key="37">
    <source>
        <dbReference type="ARBA" id="ARBA00049268"/>
    </source>
</evidence>
<keyword evidence="41" id="KW-0732">Signal</keyword>
<comment type="catalytic activity">
    <reaction evidence="21">
        <text>3-oxo-(9Z-octadecenoyl)-CoA + CoA = (7Z)-hexadecenoyl-CoA + acetyl-CoA</text>
        <dbReference type="Rhea" id="RHEA:47400"/>
        <dbReference type="ChEBI" id="CHEBI:57287"/>
        <dbReference type="ChEBI" id="CHEBI:57288"/>
        <dbReference type="ChEBI" id="CHEBI:87695"/>
        <dbReference type="ChEBI" id="CHEBI:87698"/>
    </reaction>
    <physiologicalReaction direction="left-to-right" evidence="21">
        <dbReference type="Rhea" id="RHEA:47401"/>
    </physiologicalReaction>
</comment>
<dbReference type="CDD" id="cd03784">
    <property type="entry name" value="GT1_Gtf-like"/>
    <property type="match status" value="1"/>
</dbReference>
<evidence type="ECO:0000256" key="36">
    <source>
        <dbReference type="ARBA" id="ARBA00049178"/>
    </source>
</evidence>
<dbReference type="GO" id="GO:0005777">
    <property type="term" value="C:peroxisome"/>
    <property type="evidence" value="ECO:0007669"/>
    <property type="project" value="UniProtKB-SubCell"/>
</dbReference>
<evidence type="ECO:0000256" key="1">
    <source>
        <dbReference type="ARBA" id="ARBA00004173"/>
    </source>
</evidence>
<dbReference type="EC" id="2.3.1.155" evidence="17"/>
<dbReference type="EnsemblMetazoa" id="GPAI019952-RA">
    <property type="protein sequence ID" value="GPAI019952-PA"/>
    <property type="gene ID" value="GPAI019952"/>
</dbReference>
<dbReference type="GO" id="GO:0006629">
    <property type="term" value="P:lipid metabolic process"/>
    <property type="evidence" value="ECO:0007669"/>
    <property type="project" value="UniProtKB-KW"/>
</dbReference>
<evidence type="ECO:0000313" key="46">
    <source>
        <dbReference type="Proteomes" id="UP000092445"/>
    </source>
</evidence>
<dbReference type="FunFam" id="3.40.50.2000:FF:000144">
    <property type="entry name" value="UDP-glucuronosyltransferase"/>
    <property type="match status" value="1"/>
</dbReference>
<evidence type="ECO:0000256" key="18">
    <source>
        <dbReference type="ARBA" id="ARBA00024073"/>
    </source>
</evidence>
<evidence type="ECO:0000256" key="16">
    <source>
        <dbReference type="ARBA" id="ARBA00023315"/>
    </source>
</evidence>
<feature type="chain" id="PRO_5008403072" description="Sterol carrier protein 2" evidence="41">
    <location>
        <begin position="24"/>
        <end position="999"/>
    </location>
</feature>
<evidence type="ECO:0000256" key="5">
    <source>
        <dbReference type="ARBA" id="ARBA00012352"/>
    </source>
</evidence>
<dbReference type="SUPFAM" id="SSF53756">
    <property type="entry name" value="UDP-Glycosyltransferase/glycogen phosphorylase"/>
    <property type="match status" value="1"/>
</dbReference>
<keyword evidence="46" id="KW-1185">Reference proteome</keyword>
<feature type="domain" description="Thiolase N-terminal" evidence="42">
    <location>
        <begin position="476"/>
        <end position="688"/>
    </location>
</feature>
<keyword evidence="9" id="KW-0328">Glycosyltransferase</keyword>
<dbReference type="Pfam" id="PF00201">
    <property type="entry name" value="UDPGT"/>
    <property type="match status" value="1"/>
</dbReference>
<dbReference type="CDD" id="cd00829">
    <property type="entry name" value="SCP-x_thiolase"/>
    <property type="match status" value="1"/>
</dbReference>
<evidence type="ECO:0000256" key="41">
    <source>
        <dbReference type="SAM" id="SignalP"/>
    </source>
</evidence>
<evidence type="ECO:0000256" key="40">
    <source>
        <dbReference type="ARBA" id="ARBA00049542"/>
    </source>
</evidence>
<evidence type="ECO:0000259" key="44">
    <source>
        <dbReference type="Pfam" id="PF22691"/>
    </source>
</evidence>
<dbReference type="InterPro" id="IPR016039">
    <property type="entry name" value="Thiolase-like"/>
</dbReference>
<keyword evidence="11" id="KW-0445">Lipid transport</keyword>
<comment type="catalytic activity">
    <reaction evidence="35">
        <text>butanoyl-CoA + acetyl-CoA = 3-oxohexanoyl-CoA + CoA</text>
        <dbReference type="Rhea" id="RHEA:31111"/>
        <dbReference type="ChEBI" id="CHEBI:57287"/>
        <dbReference type="ChEBI" id="CHEBI:57288"/>
        <dbReference type="ChEBI" id="CHEBI:57371"/>
        <dbReference type="ChEBI" id="CHEBI:62418"/>
    </reaction>
    <physiologicalReaction direction="right-to-left" evidence="35">
        <dbReference type="Rhea" id="RHEA:31113"/>
    </physiologicalReaction>
</comment>
<dbReference type="InterPro" id="IPR002213">
    <property type="entry name" value="UDP_glucos_trans"/>
</dbReference>
<evidence type="ECO:0000256" key="8">
    <source>
        <dbReference type="ARBA" id="ARBA00022490"/>
    </source>
</evidence>
<evidence type="ECO:0000256" key="38">
    <source>
        <dbReference type="ARBA" id="ARBA00049270"/>
    </source>
</evidence>
<evidence type="ECO:0000256" key="27">
    <source>
        <dbReference type="ARBA" id="ARBA00032093"/>
    </source>
</evidence>
<evidence type="ECO:0000256" key="22">
    <source>
        <dbReference type="ARBA" id="ARBA00029287"/>
    </source>
</evidence>
<evidence type="ECO:0000256" key="12">
    <source>
        <dbReference type="ARBA" id="ARBA00023098"/>
    </source>
</evidence>
<dbReference type="Pfam" id="PF00108">
    <property type="entry name" value="Thiolase_N"/>
    <property type="match status" value="1"/>
</dbReference>
<dbReference type="Pfam" id="PF22691">
    <property type="entry name" value="Thiolase_C_1"/>
    <property type="match status" value="1"/>
</dbReference>
<evidence type="ECO:0000256" key="30">
    <source>
        <dbReference type="ARBA" id="ARBA00045738"/>
    </source>
</evidence>
<keyword evidence="15" id="KW-0576">Peroxisome</keyword>
<evidence type="ECO:0000256" key="33">
    <source>
        <dbReference type="ARBA" id="ARBA00048001"/>
    </source>
</evidence>
<evidence type="ECO:0000256" key="31">
    <source>
        <dbReference type="ARBA" id="ARBA00045994"/>
    </source>
</evidence>
<comment type="subcellular location">
    <subcellularLocation>
        <location evidence="3">Cytoplasm</location>
    </subcellularLocation>
    <subcellularLocation>
        <location evidence="1">Mitochondrion</location>
    </subcellularLocation>
    <subcellularLocation>
        <location evidence="2">Peroxisome</location>
    </subcellularLocation>
</comment>
<dbReference type="NCBIfam" id="NF006102">
    <property type="entry name" value="PRK08256.1"/>
    <property type="match status" value="1"/>
</dbReference>
<evidence type="ECO:0000256" key="4">
    <source>
        <dbReference type="ARBA" id="ARBA00009995"/>
    </source>
</evidence>
<dbReference type="InterPro" id="IPR003033">
    <property type="entry name" value="SCP2_sterol-bd_dom"/>
</dbReference>
<evidence type="ECO:0000256" key="21">
    <source>
        <dbReference type="ARBA" id="ARBA00024514"/>
    </source>
</evidence>
<dbReference type="InterPro" id="IPR020613">
    <property type="entry name" value="Thiolase_CS"/>
</dbReference>
<comment type="similarity">
    <text evidence="4">Belongs to the UDP-glycosyltransferase family.</text>
</comment>
<evidence type="ECO:0000256" key="24">
    <source>
        <dbReference type="ARBA" id="ARBA00030851"/>
    </source>
</evidence>
<keyword evidence="8" id="KW-0963">Cytoplasm</keyword>
<comment type="catalytic activity">
    <reaction evidence="38">
        <text>dodecanoyl-CoA + acetyl-CoA = 3-oxotetradecanoyl-CoA + CoA</text>
        <dbReference type="Rhea" id="RHEA:31091"/>
        <dbReference type="ChEBI" id="CHEBI:57287"/>
        <dbReference type="ChEBI" id="CHEBI:57288"/>
        <dbReference type="ChEBI" id="CHEBI:57375"/>
        <dbReference type="ChEBI" id="CHEBI:62543"/>
    </reaction>
    <physiologicalReaction direction="right-to-left" evidence="38">
        <dbReference type="Rhea" id="RHEA:31093"/>
    </physiologicalReaction>
</comment>
<evidence type="ECO:0000256" key="35">
    <source>
        <dbReference type="ARBA" id="ARBA00048553"/>
    </source>
</evidence>
<dbReference type="STRING" id="7398.A0A1A9ZNA2"/>
<dbReference type="EC" id="2.3.1.176" evidence="5"/>
<keyword evidence="12" id="KW-0443">Lipid metabolism</keyword>
<feature type="signal peptide" evidence="41">
    <location>
        <begin position="1"/>
        <end position="23"/>
    </location>
</feature>
<evidence type="ECO:0000256" key="17">
    <source>
        <dbReference type="ARBA" id="ARBA00024058"/>
    </source>
</evidence>
<dbReference type="AlphaFoldDB" id="A0A1A9ZNA2"/>
<evidence type="ECO:0000256" key="15">
    <source>
        <dbReference type="ARBA" id="ARBA00023140"/>
    </source>
</evidence>
<dbReference type="FunFam" id="3.40.50.2000:FF:000050">
    <property type="entry name" value="UDP-glucuronosyltransferase"/>
    <property type="match status" value="1"/>
</dbReference>
<dbReference type="PANTHER" id="PTHR42870">
    <property type="entry name" value="ACETYL-COA C-ACETYLTRANSFERASE"/>
    <property type="match status" value="1"/>
</dbReference>
<dbReference type="Gene3D" id="3.30.1050.10">
    <property type="entry name" value="SCP2 sterol-binding domain"/>
    <property type="match status" value="1"/>
</dbReference>
<comment type="catalytic activity">
    <reaction evidence="34">
        <text>decanoyl-CoA + acetyl-CoA = 3-oxododecanoyl-CoA + CoA</text>
        <dbReference type="Rhea" id="RHEA:31183"/>
        <dbReference type="ChEBI" id="CHEBI:57287"/>
        <dbReference type="ChEBI" id="CHEBI:57288"/>
        <dbReference type="ChEBI" id="CHEBI:61430"/>
        <dbReference type="ChEBI" id="CHEBI:62615"/>
    </reaction>
    <physiologicalReaction direction="right-to-left" evidence="34">
        <dbReference type="Rhea" id="RHEA:31185"/>
    </physiologicalReaction>
</comment>
<dbReference type="FunFam" id="3.30.1050.10:FF:000001">
    <property type="entry name" value="Putative Non-specific lipid-transfer protein"/>
    <property type="match status" value="1"/>
</dbReference>
<dbReference type="EC" id="2.3.1.16" evidence="18"/>
<evidence type="ECO:0000256" key="14">
    <source>
        <dbReference type="ARBA" id="ARBA00023128"/>
    </source>
</evidence>
<comment type="catalytic activity">
    <reaction evidence="19">
        <text>propanoyl-CoA + tetradecanoyl-CoA = 3-oxo-2-methylhexadecanoyl-CoA + CoA</text>
        <dbReference type="Rhea" id="RHEA:46344"/>
        <dbReference type="ChEBI" id="CHEBI:57287"/>
        <dbReference type="ChEBI" id="CHEBI:57385"/>
        <dbReference type="ChEBI" id="CHEBI:57392"/>
        <dbReference type="ChEBI" id="CHEBI:86042"/>
    </reaction>
    <physiologicalReaction direction="right-to-left" evidence="19">
        <dbReference type="Rhea" id="RHEA:46346"/>
    </physiologicalReaction>
</comment>
<accession>A0A1A9ZNA2</accession>
<keyword evidence="14" id="KW-0496">Mitochondrion</keyword>
<dbReference type="Pfam" id="PF02036">
    <property type="entry name" value="SCP2"/>
    <property type="match status" value="1"/>
</dbReference>
<evidence type="ECO:0000256" key="20">
    <source>
        <dbReference type="ARBA" id="ARBA00024509"/>
    </source>
</evidence>
<evidence type="ECO:0000256" key="6">
    <source>
        <dbReference type="ARBA" id="ARBA00014545"/>
    </source>
</evidence>
<comment type="catalytic activity">
    <reaction evidence="33">
        <text>hexanoyl-CoA + acetyl-CoA = 3-oxooctanoyl-CoA + CoA</text>
        <dbReference type="Rhea" id="RHEA:31203"/>
        <dbReference type="ChEBI" id="CHEBI:57287"/>
        <dbReference type="ChEBI" id="CHEBI:57288"/>
        <dbReference type="ChEBI" id="CHEBI:62619"/>
        <dbReference type="ChEBI" id="CHEBI:62620"/>
    </reaction>
    <physiologicalReaction direction="right-to-left" evidence="33">
        <dbReference type="Rhea" id="RHEA:31205"/>
    </physiologicalReaction>
</comment>
<comment type="catalytic activity">
    <reaction evidence="32">
        <text>tetradecanoyl-CoA + acetyl-CoA = 3-oxohexadecanoyl-CoA + CoA</text>
        <dbReference type="Rhea" id="RHEA:18161"/>
        <dbReference type="ChEBI" id="CHEBI:57287"/>
        <dbReference type="ChEBI" id="CHEBI:57288"/>
        <dbReference type="ChEBI" id="CHEBI:57349"/>
        <dbReference type="ChEBI" id="CHEBI:57385"/>
        <dbReference type="EC" id="2.3.1.155"/>
    </reaction>
    <physiologicalReaction direction="right-to-left" evidence="32">
        <dbReference type="Rhea" id="RHEA:18163"/>
    </physiologicalReaction>
</comment>
<comment type="function">
    <text evidence="31">Plays a crucial role in the peroxisomal oxidation of branched-chain fatty acids. Catalyzes the last step of the peroxisomal beta-oxidation of branched chain fatty acids and the side chain of the bile acid intermediates di- and trihydroxycoprostanic acids (DHCA and THCA). Also active with medium and long straight chain 3-oxoacyl-CoAs. Stimulates the microsomal conversion of 7-dehydrocholesterol to cholesterol and transfers phosphatidylcholine and 7-dehydrocholesterol between membrances, in vitro. Isoforms SCP2 and SCPx cooperate in peroxisomal oxidation of certain naturally occurring tetramethyl-branched fatty acyl-CoAs.</text>
</comment>
<evidence type="ECO:0000256" key="34">
    <source>
        <dbReference type="ARBA" id="ARBA00048004"/>
    </source>
</evidence>
<dbReference type="PROSITE" id="PS00737">
    <property type="entry name" value="THIOLASE_2"/>
    <property type="match status" value="1"/>
</dbReference>
<keyword evidence="10" id="KW-0808">Transferase</keyword>
<evidence type="ECO:0000256" key="23">
    <source>
        <dbReference type="ARBA" id="ARBA00030531"/>
    </source>
</evidence>
<evidence type="ECO:0000256" key="26">
    <source>
        <dbReference type="ARBA" id="ARBA00031346"/>
    </source>
</evidence>
<dbReference type="Proteomes" id="UP000092445">
    <property type="component" value="Unassembled WGS sequence"/>
</dbReference>
<comment type="function">
    <text evidence="30">Mediates the transfer of all common phospholipids, cholesterol and gangliosides from the endoplasmic reticulum to the plasma membrane. May play a role in regulating steroidogenesis. Stimulates the microsomal conversion of 7-dehydrocholesterol to cholesterol. Also binds fatty acids and fatty acyl Coenzyme A (CoA) such as phytanoyl-CoA. Involved in the regulation phospholipid synthesis in endoplasmic reticulum enhancing the incorporation of exogenous fatty acid into glycerides. Seems to stimulate the rate-limiting step in phosphatidic acid formation mediated by GPAT3. Isoforms SCP2 and SCPx cooperate in peroxisomal oxidation of certain naturally occurring tetramethyl-branched fatty acyl-CoAs.</text>
</comment>
<dbReference type="GO" id="GO:0006869">
    <property type="term" value="P:lipid transport"/>
    <property type="evidence" value="ECO:0007669"/>
    <property type="project" value="UniProtKB-KW"/>
</dbReference>
<proteinExistence type="inferred from homology"/>
<evidence type="ECO:0000256" key="7">
    <source>
        <dbReference type="ARBA" id="ARBA00022448"/>
    </source>
</evidence>
<dbReference type="GO" id="GO:0008194">
    <property type="term" value="F:UDP-glycosyltransferase activity"/>
    <property type="evidence" value="ECO:0007669"/>
    <property type="project" value="InterPro"/>
</dbReference>
<evidence type="ECO:0000256" key="25">
    <source>
        <dbReference type="ARBA" id="ARBA00031275"/>
    </source>
</evidence>
<comment type="catalytic activity">
    <reaction evidence="37">
        <text>hexadecanoyl-CoA + acetyl-CoA = 3-oxooctadecanoyl-CoA + CoA</text>
        <dbReference type="Rhea" id="RHEA:35279"/>
        <dbReference type="ChEBI" id="CHEBI:57287"/>
        <dbReference type="ChEBI" id="CHEBI:57288"/>
        <dbReference type="ChEBI" id="CHEBI:57379"/>
        <dbReference type="ChEBI" id="CHEBI:71407"/>
    </reaction>
    <physiologicalReaction direction="right-to-left" evidence="37">
        <dbReference type="Rhea" id="RHEA:35281"/>
    </physiologicalReaction>
</comment>
<evidence type="ECO:0000256" key="3">
    <source>
        <dbReference type="ARBA" id="ARBA00004496"/>
    </source>
</evidence>
<keyword evidence="13" id="KW-0446">Lipid-binding</keyword>
<evidence type="ECO:0000256" key="19">
    <source>
        <dbReference type="ARBA" id="ARBA00024471"/>
    </source>
</evidence>
<comment type="catalytic activity">
    <reaction evidence="22">
        <text>7-dehydrocholesterol(in) = 7-dehydrocholesterol(out)</text>
        <dbReference type="Rhea" id="RHEA:62960"/>
        <dbReference type="ChEBI" id="CHEBI:17759"/>
    </reaction>
</comment>
<comment type="catalytic activity">
    <reaction evidence="39">
        <text>3-oxohexadecanedioyl-CoA + CoA = tetradecanedioyl-CoA + acetyl-CoA</text>
        <dbReference type="Rhea" id="RHEA:40343"/>
        <dbReference type="ChEBI" id="CHEBI:57287"/>
        <dbReference type="ChEBI" id="CHEBI:57288"/>
        <dbReference type="ChEBI" id="CHEBI:77081"/>
        <dbReference type="ChEBI" id="CHEBI:77084"/>
    </reaction>
    <physiologicalReaction direction="left-to-right" evidence="39">
        <dbReference type="Rhea" id="RHEA:40344"/>
    </physiologicalReaction>
</comment>
<feature type="domain" description="Thiolase C-terminal" evidence="44">
    <location>
        <begin position="730"/>
        <end position="843"/>
    </location>
</feature>
<comment type="catalytic activity">
    <reaction evidence="36">
        <text>an acyl-CoA + acetyl-CoA = a 3-oxoacyl-CoA + CoA</text>
        <dbReference type="Rhea" id="RHEA:21564"/>
        <dbReference type="ChEBI" id="CHEBI:57287"/>
        <dbReference type="ChEBI" id="CHEBI:57288"/>
        <dbReference type="ChEBI" id="CHEBI:58342"/>
        <dbReference type="ChEBI" id="CHEBI:90726"/>
        <dbReference type="EC" id="2.3.1.16"/>
    </reaction>
    <physiologicalReaction direction="right-to-left" evidence="36">
        <dbReference type="Rhea" id="RHEA:21566"/>
    </physiologicalReaction>
</comment>
<evidence type="ECO:0000256" key="11">
    <source>
        <dbReference type="ARBA" id="ARBA00023055"/>
    </source>
</evidence>
<comment type="catalytic activity">
    <reaction evidence="40">
        <text>octanoyl-CoA + acetyl-CoA = 3-oxodecanoyl-CoA + CoA</text>
        <dbReference type="Rhea" id="RHEA:31087"/>
        <dbReference type="ChEBI" id="CHEBI:57287"/>
        <dbReference type="ChEBI" id="CHEBI:57288"/>
        <dbReference type="ChEBI" id="CHEBI:57386"/>
        <dbReference type="ChEBI" id="CHEBI:62548"/>
    </reaction>
    <physiologicalReaction direction="right-to-left" evidence="40">
        <dbReference type="Rhea" id="RHEA:31089"/>
    </physiologicalReaction>
</comment>
<dbReference type="SUPFAM" id="SSF53901">
    <property type="entry name" value="Thiolase-like"/>
    <property type="match status" value="2"/>
</dbReference>
<dbReference type="FunFam" id="3.40.47.10:FF:000016">
    <property type="entry name" value="Non-specific lipid-transfer protein"/>
    <property type="match status" value="1"/>
</dbReference>
<evidence type="ECO:0000256" key="32">
    <source>
        <dbReference type="ARBA" id="ARBA00047485"/>
    </source>
</evidence>
<evidence type="ECO:0000256" key="29">
    <source>
        <dbReference type="ARBA" id="ARBA00033178"/>
    </source>
</evidence>
<protein>
    <recommendedName>
        <fullName evidence="6">Sterol carrier protein 2</fullName>
        <ecNumber evidence="17">2.3.1.155</ecNumber>
        <ecNumber evidence="18">2.3.1.16</ecNumber>
        <ecNumber evidence="5">2.3.1.176</ecNumber>
    </recommendedName>
    <alternativeName>
        <fullName evidence="27">Acetyl-CoA C-myristoyltransferase</fullName>
    </alternativeName>
    <alternativeName>
        <fullName evidence="24">Non-specific lipid-transfer protein</fullName>
    </alternativeName>
    <alternativeName>
        <fullName evidence="28">Propanoyl-CoA C-acyltransferase</fullName>
    </alternativeName>
    <alternativeName>
        <fullName evidence="23">SCP-2/3-oxoacyl-CoA thiolase</fullName>
    </alternativeName>
    <alternativeName>
        <fullName evidence="25">SCP-2/thiolase</fullName>
    </alternativeName>
    <alternativeName>
        <fullName evidence="26">SCP-chi</fullName>
    </alternativeName>
    <alternativeName>
        <fullName evidence="29">Sterol carrier protein X</fullName>
    </alternativeName>
</protein>
<sequence>MTGLRFAWFYITTLLILTSFVAARRQNLKILGLFPHPGISHFHFFHPIMRSLAERGHEVTVVSHFPDKSPPVGYHDISLGGKETLANTVDLQIFENRRIYNHFVEFFMLYEWGKVACNHTIRSDALTRLMRQDNKFDVILMEQFNTDCMMGVAHLLRAPVIALSSCALMPWHYERMGSPIIPSYIPALFLGQSEEMSLPGRLANWISFHVLKLLYDYYSIPAADAILRYKFGQDMPSVGELAKETAVMFVNQHFSLSGPKPLPPSVVELGGVHIQKAKPLDVELQRFLDNAEYGVIFISWGSMIRAETMPPAKRDAIVKAVKRLKQRVIWKWENDTLINKPDNMYISKWLPQRDILCHPKVKIFMTHAGLMGSSEAAYCGTPVIATPIYHESAKAVSYAYKHRPQTALDTAMWWVEYVAATEGASLLKSHSVYMSRFTYYCLDTYLILSSVTTLSILSSFVIFRKIGLWRKKLKSKSRRSDVCYPDFAKEAVTKALSDAKIPYAEVQQAAVGYVYGDSTCGQRALYEVGMTAIPVYNVNNNCSTGASALYLAKQIVESGNADCVLALGFEKMERGSLSSKYFDRANPMERHVTLMSELTEIGSGPMAAQIFGNAGKEHMEKYGSKPEHFAKIAWKNHKHSVNNPYSQFQDEYTLEQIMQSPQVVDGVLTKLQCCPTSDGSAAAILASETFVRRHGLEKQAVEIVGMEMATDPESTFKDRSLIKIAGYDMTKLAASRLFAKSNYKPSDVQVVELHDCFSANELITYEALGLCNEGKAAELIDSGNNTYGGKYVINPSGGLISKGHPLGATGLAQCAELCWQLRGQAGKRQVKDCKLALQHNLGLGGAVVVTLYRLGFPASANIKFNLTSAISTTGEGFKVTPLLKLLEQLMMEDQENLIEKVRAVYGFKVVNGPNGQTGYWTINAKEGKGKITYNGKEKCDVTFIMSDEDVSDLITGKLAPQKAFFQGKIKIQGNMGFAIKLMDLQRSSQDRIEAIRAKL</sequence>
<dbReference type="GO" id="GO:0005739">
    <property type="term" value="C:mitochondrion"/>
    <property type="evidence" value="ECO:0007669"/>
    <property type="project" value="UniProtKB-SubCell"/>
</dbReference>
<evidence type="ECO:0000256" key="2">
    <source>
        <dbReference type="ARBA" id="ARBA00004275"/>
    </source>
</evidence>
<dbReference type="GO" id="GO:0008289">
    <property type="term" value="F:lipid binding"/>
    <property type="evidence" value="ECO:0007669"/>
    <property type="project" value="UniProtKB-KW"/>
</dbReference>
<dbReference type="GO" id="GO:0050633">
    <property type="term" value="F:acetyl-CoA C-myristoyltransferase activity"/>
    <property type="evidence" value="ECO:0007669"/>
    <property type="project" value="UniProtKB-EC"/>
</dbReference>
<keyword evidence="7" id="KW-0813">Transport</keyword>
<dbReference type="SUPFAM" id="SSF55718">
    <property type="entry name" value="SCP-like"/>
    <property type="match status" value="1"/>
</dbReference>
<reference evidence="45" key="2">
    <citation type="submission" date="2020-05" db="UniProtKB">
        <authorList>
            <consortium name="EnsemblMetazoa"/>
        </authorList>
    </citation>
    <scope>IDENTIFICATION</scope>
    <source>
        <strain evidence="45">IAEA</strain>
    </source>
</reference>
<reference evidence="46" key="1">
    <citation type="submission" date="2014-03" db="EMBL/GenBank/DDBJ databases">
        <authorList>
            <person name="Aksoy S."/>
            <person name="Warren W."/>
            <person name="Wilson R.K."/>
        </authorList>
    </citation>
    <scope>NUCLEOTIDE SEQUENCE [LARGE SCALE GENOMIC DNA]</scope>
    <source>
        <strain evidence="46">IAEA</strain>
    </source>
</reference>
<dbReference type="InterPro" id="IPR036527">
    <property type="entry name" value="SCP2_sterol-bd_dom_sf"/>
</dbReference>
<evidence type="ECO:0000256" key="13">
    <source>
        <dbReference type="ARBA" id="ARBA00023121"/>
    </source>
</evidence>
<evidence type="ECO:0000256" key="10">
    <source>
        <dbReference type="ARBA" id="ARBA00022679"/>
    </source>
</evidence>
<dbReference type="InterPro" id="IPR020616">
    <property type="entry name" value="Thiolase_N"/>
</dbReference>
<keyword evidence="16" id="KW-0012">Acyltransferase</keyword>
<dbReference type="Gene3D" id="3.40.50.2000">
    <property type="entry name" value="Glycogen Phosphorylase B"/>
    <property type="match status" value="2"/>
</dbReference>
<name>A0A1A9ZNA2_GLOPL</name>
<evidence type="ECO:0000259" key="43">
    <source>
        <dbReference type="Pfam" id="PF02036"/>
    </source>
</evidence>
<feature type="domain" description="SCP2" evidence="43">
    <location>
        <begin position="886"/>
        <end position="985"/>
    </location>
</feature>
<dbReference type="InterPro" id="IPR055140">
    <property type="entry name" value="Thiolase_C_2"/>
</dbReference>
<dbReference type="Gene3D" id="3.40.47.10">
    <property type="match status" value="1"/>
</dbReference>
<dbReference type="PANTHER" id="PTHR42870:SF1">
    <property type="entry name" value="NON-SPECIFIC LIPID-TRANSFER PROTEIN-LIKE 2"/>
    <property type="match status" value="1"/>
</dbReference>
<dbReference type="GO" id="GO:0003988">
    <property type="term" value="F:acetyl-CoA C-acyltransferase activity"/>
    <property type="evidence" value="ECO:0007669"/>
    <property type="project" value="UniProtKB-EC"/>
</dbReference>
<evidence type="ECO:0000313" key="45">
    <source>
        <dbReference type="EnsemblMetazoa" id="GPAI019952-PA"/>
    </source>
</evidence>
<organism evidence="45 46">
    <name type="scientific">Glossina pallidipes</name>
    <name type="common">Tsetse fly</name>
    <dbReference type="NCBI Taxonomy" id="7398"/>
    <lineage>
        <taxon>Eukaryota</taxon>
        <taxon>Metazoa</taxon>
        <taxon>Ecdysozoa</taxon>
        <taxon>Arthropoda</taxon>
        <taxon>Hexapoda</taxon>
        <taxon>Insecta</taxon>
        <taxon>Pterygota</taxon>
        <taxon>Neoptera</taxon>
        <taxon>Endopterygota</taxon>
        <taxon>Diptera</taxon>
        <taxon>Brachycera</taxon>
        <taxon>Muscomorpha</taxon>
        <taxon>Hippoboscoidea</taxon>
        <taxon>Glossinidae</taxon>
        <taxon>Glossina</taxon>
    </lineage>
</organism>
<dbReference type="VEuPathDB" id="VectorBase:GPAI019952"/>
<evidence type="ECO:0000259" key="42">
    <source>
        <dbReference type="Pfam" id="PF00108"/>
    </source>
</evidence>
<evidence type="ECO:0000256" key="28">
    <source>
        <dbReference type="ARBA" id="ARBA00032316"/>
    </source>
</evidence>